<proteinExistence type="predicted"/>
<accession>A0A9Q0KU90</accession>
<sequence length="119" mass="13766">MNSLQQYMLGASSSLRAKITDEQYGKERYLCTKTILPAPDFDYWLLFRRTGLLGVGVLDDLNQEWYLLRYLSSHLRHLQLKKKKIFLPLDYLHSEQRMEKAGKCGTPGKMGCFAIFGSL</sequence>
<dbReference type="AlphaFoldDB" id="A0A9Q0KU90"/>
<organism evidence="1 2">
    <name type="scientific">Protea cynaroides</name>
    <dbReference type="NCBI Taxonomy" id="273540"/>
    <lineage>
        <taxon>Eukaryota</taxon>
        <taxon>Viridiplantae</taxon>
        <taxon>Streptophyta</taxon>
        <taxon>Embryophyta</taxon>
        <taxon>Tracheophyta</taxon>
        <taxon>Spermatophyta</taxon>
        <taxon>Magnoliopsida</taxon>
        <taxon>Proteales</taxon>
        <taxon>Proteaceae</taxon>
        <taxon>Protea</taxon>
    </lineage>
</organism>
<protein>
    <submittedName>
        <fullName evidence="1">Uncharacterized protein</fullName>
    </submittedName>
</protein>
<reference evidence="1" key="1">
    <citation type="journal article" date="2023" name="Plant J.">
        <title>The genome of the king protea, Protea cynaroides.</title>
        <authorList>
            <person name="Chang J."/>
            <person name="Duong T.A."/>
            <person name="Schoeman C."/>
            <person name="Ma X."/>
            <person name="Roodt D."/>
            <person name="Barker N."/>
            <person name="Li Z."/>
            <person name="Van de Peer Y."/>
            <person name="Mizrachi E."/>
        </authorList>
    </citation>
    <scope>NUCLEOTIDE SEQUENCE</scope>
    <source>
        <tissue evidence="1">Young leaves</tissue>
    </source>
</reference>
<comment type="caution">
    <text evidence="1">The sequence shown here is derived from an EMBL/GenBank/DDBJ whole genome shotgun (WGS) entry which is preliminary data.</text>
</comment>
<dbReference type="EMBL" id="JAMYWD010000003">
    <property type="protein sequence ID" value="KAJ4976953.1"/>
    <property type="molecule type" value="Genomic_DNA"/>
</dbReference>
<dbReference type="Proteomes" id="UP001141806">
    <property type="component" value="Unassembled WGS sequence"/>
</dbReference>
<gene>
    <name evidence="1" type="ORF">NE237_002059</name>
</gene>
<evidence type="ECO:0000313" key="2">
    <source>
        <dbReference type="Proteomes" id="UP001141806"/>
    </source>
</evidence>
<evidence type="ECO:0000313" key="1">
    <source>
        <dbReference type="EMBL" id="KAJ4976953.1"/>
    </source>
</evidence>
<keyword evidence="2" id="KW-1185">Reference proteome</keyword>
<name>A0A9Q0KU90_9MAGN</name>